<evidence type="ECO:0000256" key="1">
    <source>
        <dbReference type="ARBA" id="ARBA00004141"/>
    </source>
</evidence>
<comment type="subcellular location">
    <subcellularLocation>
        <location evidence="1">Membrane</location>
        <topology evidence="1">Multi-pass membrane protein</topology>
    </subcellularLocation>
</comment>
<keyword evidence="2 6" id="KW-0812">Transmembrane</keyword>
<keyword evidence="4 6" id="KW-1133">Transmembrane helix</keyword>
<dbReference type="AlphaFoldDB" id="A0A1G6LE14"/>
<organism evidence="8 9">
    <name type="scientific">Shouchella lonarensis</name>
    <dbReference type="NCBI Taxonomy" id="1464122"/>
    <lineage>
        <taxon>Bacteria</taxon>
        <taxon>Bacillati</taxon>
        <taxon>Bacillota</taxon>
        <taxon>Bacilli</taxon>
        <taxon>Bacillales</taxon>
        <taxon>Bacillaceae</taxon>
        <taxon>Shouchella</taxon>
    </lineage>
</organism>
<name>A0A1G6LE14_9BACI</name>
<feature type="transmembrane region" description="Helical" evidence="6">
    <location>
        <begin position="126"/>
        <end position="145"/>
    </location>
</feature>
<dbReference type="OrthoDB" id="9770923at2"/>
<dbReference type="STRING" id="1464122.SAMN05421737_10895"/>
<evidence type="ECO:0000256" key="2">
    <source>
        <dbReference type="ARBA" id="ARBA00022692"/>
    </source>
</evidence>
<reference evidence="9" key="1">
    <citation type="submission" date="2016-09" db="EMBL/GenBank/DDBJ databases">
        <authorList>
            <person name="Varghese N."/>
            <person name="Submissions S."/>
        </authorList>
    </citation>
    <scope>NUCLEOTIDE SEQUENCE [LARGE SCALE GENOMIC DNA]</scope>
    <source>
        <strain evidence="9">25nlg</strain>
    </source>
</reference>
<dbReference type="RefSeq" id="WP_090776102.1">
    <property type="nucleotide sequence ID" value="NZ_FMYM01000008.1"/>
</dbReference>
<feature type="transmembrane region" description="Helical" evidence="6">
    <location>
        <begin position="471"/>
        <end position="492"/>
    </location>
</feature>
<sequence length="544" mass="62571">MKKKGITCECNYVNVDGTEMCAACGKPLTEKAQEEGVNMRYEGAAIRSRKRNKSLIDHIWGFFSSVKVGIWILVLLLISSALGTLYPQKTYVPKWAWADLASYYEEQYGTLGHWYYTLGLHELYDSWWYIALIIGLAVSIIVASFDRGIPLYKALRAQRVTRHPHFMKRQRFFGVTVTENPDEAIDQVSAALANKRYRIRKENGNVLAEKNRFARWGPYVNHVGLIIFLGGCLLRYIPGMEVVDTTMAIREGEKEVVPFTDATYFVENRHFSIELYDENDERFQDAYEEKGGVIPEKFETDAVLYKREESRIIGDDGELVKMEEKKIHVNDPLQFDGFSLYQTDYRLNELNQMTFTLEHKESGKTFGEMTVDLIEPESTYELGDGYRVVLKDYFPDFDLNSSGKPTTKSSVPNNPYFLFSMYTPDKPEGERSLIGIQRNIEANDDNEYKMTFVDAAFKNVTILTVRKDETLPFLIVGGIIFLIGLVQGSYFAHRRVWLQKVDGDVWLAGHTNRNGLSFHEEMKQVVVGTPLHVPKDQEEMKHEQ</sequence>
<feature type="domain" description="ResB-like" evidence="7">
    <location>
        <begin position="66"/>
        <end position="522"/>
    </location>
</feature>
<dbReference type="PANTHER" id="PTHR31566">
    <property type="entry name" value="CYTOCHROME C BIOGENESIS PROTEIN CCS1, CHLOROPLASTIC"/>
    <property type="match status" value="1"/>
</dbReference>
<evidence type="ECO:0000256" key="6">
    <source>
        <dbReference type="SAM" id="Phobius"/>
    </source>
</evidence>
<evidence type="ECO:0000313" key="9">
    <source>
        <dbReference type="Proteomes" id="UP000242662"/>
    </source>
</evidence>
<dbReference type="GO" id="GO:0016020">
    <property type="term" value="C:membrane"/>
    <property type="evidence" value="ECO:0007669"/>
    <property type="project" value="UniProtKB-SubCell"/>
</dbReference>
<keyword evidence="9" id="KW-1185">Reference proteome</keyword>
<evidence type="ECO:0000259" key="7">
    <source>
        <dbReference type="Pfam" id="PF05140"/>
    </source>
</evidence>
<dbReference type="PANTHER" id="PTHR31566:SF0">
    <property type="entry name" value="CYTOCHROME C BIOGENESIS PROTEIN CCS1, CHLOROPLASTIC"/>
    <property type="match status" value="1"/>
</dbReference>
<evidence type="ECO:0000313" key="8">
    <source>
        <dbReference type="EMBL" id="SDC41444.1"/>
    </source>
</evidence>
<feature type="transmembrane region" description="Helical" evidence="6">
    <location>
        <begin position="59"/>
        <end position="86"/>
    </location>
</feature>
<protein>
    <submittedName>
        <fullName evidence="8">Cytochrome c biogenesis protein</fullName>
    </submittedName>
</protein>
<dbReference type="InterPro" id="IPR007816">
    <property type="entry name" value="ResB-like_domain"/>
</dbReference>
<feature type="transmembrane region" description="Helical" evidence="6">
    <location>
        <begin position="219"/>
        <end position="237"/>
    </location>
</feature>
<proteinExistence type="predicted"/>
<dbReference type="Pfam" id="PF05140">
    <property type="entry name" value="ResB"/>
    <property type="match status" value="1"/>
</dbReference>
<dbReference type="InterPro" id="IPR023494">
    <property type="entry name" value="Cyt_c_bgen_Ccs1/CcsB/ResB"/>
</dbReference>
<keyword evidence="5 6" id="KW-0472">Membrane</keyword>
<dbReference type="EMBL" id="FMYM01000008">
    <property type="protein sequence ID" value="SDC41444.1"/>
    <property type="molecule type" value="Genomic_DNA"/>
</dbReference>
<gene>
    <name evidence="8" type="ORF">SAMN05421737_10895</name>
</gene>
<keyword evidence="3" id="KW-0201">Cytochrome c-type biogenesis</keyword>
<evidence type="ECO:0000256" key="5">
    <source>
        <dbReference type="ARBA" id="ARBA00023136"/>
    </source>
</evidence>
<evidence type="ECO:0000256" key="3">
    <source>
        <dbReference type="ARBA" id="ARBA00022748"/>
    </source>
</evidence>
<evidence type="ECO:0000256" key="4">
    <source>
        <dbReference type="ARBA" id="ARBA00022989"/>
    </source>
</evidence>
<dbReference type="GO" id="GO:0017004">
    <property type="term" value="P:cytochrome complex assembly"/>
    <property type="evidence" value="ECO:0007669"/>
    <property type="project" value="UniProtKB-KW"/>
</dbReference>
<dbReference type="Proteomes" id="UP000242662">
    <property type="component" value="Unassembled WGS sequence"/>
</dbReference>
<accession>A0A1G6LE14</accession>